<dbReference type="EMBL" id="CAAE01004760">
    <property type="protein sequence ID" value="CAF88441.1"/>
    <property type="molecule type" value="Genomic_DNA"/>
</dbReference>
<sequence>TLRGGTAASPRCATPGGPAGLLSAPGARSPAEGRVCVQRPGVSLLHSVSGRSADAALGGGLGAPQLVLAAHRIRTGRRLAGSGGGSGGGHQGGPVQGVAASAGGSRTPASSGGLPGFLEQHLLLVYTGKTRLARNLLQDVGPELVQSSARHRPECLRPGGHLGGLRQGLRGRLPPQTGGVSGPLLEAEEGDGSRL</sequence>
<gene>
    <name evidence="2" type="ORF">GSTENG00001768001</name>
</gene>
<evidence type="ECO:0000256" key="1">
    <source>
        <dbReference type="SAM" id="MobiDB-lite"/>
    </source>
</evidence>
<feature type="compositionally biased region" description="Acidic residues" evidence="1">
    <location>
        <begin position="186"/>
        <end position="195"/>
    </location>
</feature>
<feature type="region of interest" description="Disordered" evidence="1">
    <location>
        <begin position="78"/>
        <end position="112"/>
    </location>
</feature>
<name>Q4TF91_TETNG</name>
<proteinExistence type="predicted"/>
<protein>
    <submittedName>
        <fullName evidence="2">Chromosome undetermined SCAF4760, whole genome shotgun sequence</fullName>
    </submittedName>
</protein>
<evidence type="ECO:0000313" key="2">
    <source>
        <dbReference type="EMBL" id="CAF88441.1"/>
    </source>
</evidence>
<feature type="region of interest" description="Disordered" evidence="1">
    <location>
        <begin position="1"/>
        <end position="31"/>
    </location>
</feature>
<feature type="compositionally biased region" description="Low complexity" evidence="1">
    <location>
        <begin position="13"/>
        <end position="27"/>
    </location>
</feature>
<feature type="region of interest" description="Disordered" evidence="1">
    <location>
        <begin position="149"/>
        <end position="195"/>
    </location>
</feature>
<reference evidence="2" key="1">
    <citation type="journal article" date="2004" name="Nature">
        <title>Genome duplication in the teleost fish Tetraodon nigroviridis reveals the early vertebrate proto-karyotype.</title>
        <authorList>
            <person name="Jaillon O."/>
            <person name="Aury J.-M."/>
            <person name="Brunet F."/>
            <person name="Petit J.-L."/>
            <person name="Stange-Thomann N."/>
            <person name="Mauceli E."/>
            <person name="Bouneau L."/>
            <person name="Fischer C."/>
            <person name="Ozouf-Costaz C."/>
            <person name="Bernot A."/>
            <person name="Nicaud S."/>
            <person name="Jaffe D."/>
            <person name="Fisher S."/>
            <person name="Lutfalla G."/>
            <person name="Dossat C."/>
            <person name="Segurens B."/>
            <person name="Dasilva C."/>
            <person name="Salanoubat M."/>
            <person name="Levy M."/>
            <person name="Boudet N."/>
            <person name="Castellano S."/>
            <person name="Anthouard V."/>
            <person name="Jubin C."/>
            <person name="Castelli V."/>
            <person name="Katinka M."/>
            <person name="Vacherie B."/>
            <person name="Biemont C."/>
            <person name="Skalli Z."/>
            <person name="Cattolico L."/>
            <person name="Poulain J."/>
            <person name="De Berardinis V."/>
            <person name="Cruaud C."/>
            <person name="Duprat S."/>
            <person name="Brottier P."/>
            <person name="Coutanceau J.-P."/>
            <person name="Gouzy J."/>
            <person name="Parra G."/>
            <person name="Lardier G."/>
            <person name="Chapple C."/>
            <person name="McKernan K.J."/>
            <person name="McEwan P."/>
            <person name="Bosak S."/>
            <person name="Kellis M."/>
            <person name="Volff J.-N."/>
            <person name="Guigo R."/>
            <person name="Zody M.C."/>
            <person name="Mesirov J."/>
            <person name="Lindblad-Toh K."/>
            <person name="Birren B."/>
            <person name="Nusbaum C."/>
            <person name="Kahn D."/>
            <person name="Robinson-Rechavi M."/>
            <person name="Laudet V."/>
            <person name="Schachter V."/>
            <person name="Quetier F."/>
            <person name="Saurin W."/>
            <person name="Scarpelli C."/>
            <person name="Wincker P."/>
            <person name="Lander E.S."/>
            <person name="Weissenbach J."/>
            <person name="Roest Crollius H."/>
        </authorList>
    </citation>
    <scope>NUCLEOTIDE SEQUENCE [LARGE SCALE GENOMIC DNA]</scope>
</reference>
<accession>Q4TF91</accession>
<reference evidence="2" key="2">
    <citation type="submission" date="2004-02" db="EMBL/GenBank/DDBJ databases">
        <authorList>
            <consortium name="Genoscope"/>
            <consortium name="Whitehead Institute Centre for Genome Research"/>
        </authorList>
    </citation>
    <scope>NUCLEOTIDE SEQUENCE</scope>
</reference>
<dbReference type="KEGG" id="tng:GSTEN00001768G001"/>
<feature type="non-terminal residue" evidence="2">
    <location>
        <position position="1"/>
    </location>
</feature>
<organism evidence="2">
    <name type="scientific">Tetraodon nigroviridis</name>
    <name type="common">Spotted green pufferfish</name>
    <name type="synonym">Chelonodon nigroviridis</name>
    <dbReference type="NCBI Taxonomy" id="99883"/>
    <lineage>
        <taxon>Eukaryota</taxon>
        <taxon>Metazoa</taxon>
        <taxon>Chordata</taxon>
        <taxon>Craniata</taxon>
        <taxon>Vertebrata</taxon>
        <taxon>Euteleostomi</taxon>
        <taxon>Actinopterygii</taxon>
        <taxon>Neopterygii</taxon>
        <taxon>Teleostei</taxon>
        <taxon>Neoteleostei</taxon>
        <taxon>Acanthomorphata</taxon>
        <taxon>Eupercaria</taxon>
        <taxon>Tetraodontiformes</taxon>
        <taxon>Tetradontoidea</taxon>
        <taxon>Tetraodontidae</taxon>
        <taxon>Tetraodon</taxon>
    </lineage>
</organism>
<dbReference type="AlphaFoldDB" id="Q4TF91"/>
<feature type="compositionally biased region" description="Gly residues" evidence="1">
    <location>
        <begin position="81"/>
        <end position="95"/>
    </location>
</feature>